<organism evidence="2 3">
    <name type="scientific">Alternaria alternata</name>
    <name type="common">Alternaria rot fungus</name>
    <name type="synonym">Torula alternata</name>
    <dbReference type="NCBI Taxonomy" id="5599"/>
    <lineage>
        <taxon>Eukaryota</taxon>
        <taxon>Fungi</taxon>
        <taxon>Dikarya</taxon>
        <taxon>Ascomycota</taxon>
        <taxon>Pezizomycotina</taxon>
        <taxon>Dothideomycetes</taxon>
        <taxon>Pleosporomycetidae</taxon>
        <taxon>Pleosporales</taxon>
        <taxon>Pleosporineae</taxon>
        <taxon>Pleosporaceae</taxon>
        <taxon>Alternaria</taxon>
        <taxon>Alternaria sect. Alternaria</taxon>
        <taxon>Alternaria alternata complex</taxon>
    </lineage>
</organism>
<dbReference type="Gene3D" id="3.30.200.20">
    <property type="entry name" value="Phosphorylase Kinase, domain 1"/>
    <property type="match status" value="1"/>
</dbReference>
<keyword evidence="3" id="KW-1185">Reference proteome</keyword>
<dbReference type="Proteomes" id="UP000077248">
    <property type="component" value="Unassembled WGS sequence"/>
</dbReference>
<dbReference type="SUPFAM" id="SSF56112">
    <property type="entry name" value="Protein kinase-like (PK-like)"/>
    <property type="match status" value="1"/>
</dbReference>
<dbReference type="VEuPathDB" id="FungiDB:CC77DRAFT_1064411"/>
<dbReference type="InterPro" id="IPR027417">
    <property type="entry name" value="P-loop_NTPase"/>
</dbReference>
<dbReference type="OMA" id="WLELECE"/>
<dbReference type="PROSITE" id="PS50011">
    <property type="entry name" value="PROTEIN_KINASE_DOM"/>
    <property type="match status" value="1"/>
</dbReference>
<dbReference type="GO" id="GO:0005524">
    <property type="term" value="F:ATP binding"/>
    <property type="evidence" value="ECO:0007669"/>
    <property type="project" value="InterPro"/>
</dbReference>
<dbReference type="SMART" id="SM00220">
    <property type="entry name" value="S_TKc"/>
    <property type="match status" value="1"/>
</dbReference>
<dbReference type="PANTHER" id="PTHR24359">
    <property type="entry name" value="SERINE/THREONINE-PROTEIN KINASE SBK1"/>
    <property type="match status" value="1"/>
</dbReference>
<dbReference type="Gene3D" id="3.40.50.300">
    <property type="entry name" value="P-loop containing nucleotide triphosphate hydrolases"/>
    <property type="match status" value="1"/>
</dbReference>
<dbReference type="EMBL" id="KV441487">
    <property type="protein sequence ID" value="OAG17150.1"/>
    <property type="molecule type" value="Genomic_DNA"/>
</dbReference>
<dbReference type="GeneID" id="29114316"/>
<evidence type="ECO:0000313" key="2">
    <source>
        <dbReference type="EMBL" id="OAG17150.1"/>
    </source>
</evidence>
<dbReference type="Pfam" id="PF00069">
    <property type="entry name" value="Pkinase"/>
    <property type="match status" value="1"/>
</dbReference>
<dbReference type="STRING" id="5599.A0A177DDF4"/>
<proteinExistence type="predicted"/>
<name>A0A177DDF4_ALTAL</name>
<dbReference type="InterPro" id="IPR000719">
    <property type="entry name" value="Prot_kinase_dom"/>
</dbReference>
<dbReference type="KEGG" id="aalt:CC77DRAFT_1064411"/>
<protein>
    <recommendedName>
        <fullName evidence="1">Protein kinase domain-containing protein</fullName>
    </recommendedName>
</protein>
<dbReference type="CDD" id="cd00180">
    <property type="entry name" value="PKc"/>
    <property type="match status" value="1"/>
</dbReference>
<feature type="domain" description="Protein kinase" evidence="1">
    <location>
        <begin position="172"/>
        <end position="486"/>
    </location>
</feature>
<sequence>MGVLLARFATSPPPDCLKDRLMAEIERRRSQNHLPIRGGFLTLGYIDELFTVEGISQQLQKYEEFQRISKAKRAELALFIKENQQKLYAILLLMDQSHHLISDKARAFTDKYLFAIQKPGLASLPCPLSTLETLPLFRGFASAFYEQQYVFPPSLSTPETVKHPLHFKFPFANERERVGNGSFGEVYRVEIPRGFLLPLADEDVSKNVVVAYKRIRRQATKAWEKVDSEVKVLHQRPHRNITPLWGSFFAGLEETREARSSAQCLYLLSPAATMSMQGWMSDEKAVAADISSGFIYFDTMMALASGLTYIHREIDTMVAYHRDIKPSNILLFQNKDGKIWKFCDFGTSNLKRVDNTGTESIVTDKYWAPPEFFEDHSNENGITHARTHDVFSLGCVFLELATLLHMGADGRDKFEILRVEEDRDPQALGYRGAFHRSMPAVRRWIGKLRDIHEEEQSRDVLALISDMLQPIDERIYSWEVEIDLFILGPSGGDSVKVVDYLRQIGHRSIGYSARTKHNPYTRAKKRAKENQLYGVRCANQFFQVMETLRWHEYSPQSTGSFQQTPGQQVYSNISLAQEDDILCGGQTLYQEISNSFHKSDIVALYGVAGIGKTRNALEYARQFLSPVDQTLTRHTFIVDATSADSLWNSYDAIADTISQSSIGDKVTKATLGSWLENSKTGKWFIVVDGFNPTDDINELKKMLPTPRRSIDQILITTRDRAIVDKYSINEARVPPCIEVCALTSADSMRFFKQNIEEWKRLKSNEVDTTMIESLLKELWSPAMIRYAAVHMEEDRMDTVQMQELVDENGLSVIRTPFPSYLEYVLQPLAGTLSRPGTWPREVGTLFLLAFFDPRGVEWSTLRNNHATKRKRLGLLKSLGRLQDCGLIEKASCDIGPVYSIRGNIRRAIMEWIEQHDGPEGRAEGFLNRYSKALSITYKSYHSSLKAAKATIVDTFSGAHQSEEPFMPHFRCFVQFTIEYPQQQKPLMHHLAVQAVISFSKVLLEQDRYREAITVTEYTRKHYKYKLDEDDSEKQVQVFFTLGRHLVTIYLACPRDTLTNGYRSKASELISDLRSDIKKLKGSYSGQAWMTLINLEIKLDEVRMYRQSAIYDQAHRKLSDVSDAVNAMINSGDRVIQETYEHIIFRDGNRRTPLAPLSPRKLQIMANFQDGLLHLAEGSSRPRTDRKCALEFWNRARELLMSTESAFEQYCASDELWHDDIRVASAVVNTRIGGKGLIRDAIYTLELVRGRMEDRYGLVRRTMDVERRLNEARLQSNKQHVKIAIESLRELLEWYTDNFGKYASHGEYTTCTKTCASLLVRALRRMGKRDEASELRKTYRLEAEPSEEESSWVRQEVLLKVSIFVVVVLLYLGYSYQNL</sequence>
<reference evidence="2 3" key="1">
    <citation type="submission" date="2016-05" db="EMBL/GenBank/DDBJ databases">
        <title>Comparative analysis of secretome profiles of manganese(II)-oxidizing ascomycete fungi.</title>
        <authorList>
            <consortium name="DOE Joint Genome Institute"/>
            <person name="Zeiner C.A."/>
            <person name="Purvine S.O."/>
            <person name="Zink E.M."/>
            <person name="Wu S."/>
            <person name="Pasa-Tolic L."/>
            <person name="Chaput D.L."/>
            <person name="Haridas S."/>
            <person name="Grigoriev I.V."/>
            <person name="Santelli C.M."/>
            <person name="Hansel C.M."/>
        </authorList>
    </citation>
    <scope>NUCLEOTIDE SEQUENCE [LARGE SCALE GENOMIC DNA]</scope>
    <source>
        <strain evidence="2 3">SRC1lrK2f</strain>
    </source>
</reference>
<dbReference type="RefSeq" id="XP_018382571.1">
    <property type="nucleotide sequence ID" value="XM_018528722.1"/>
</dbReference>
<dbReference type="Gene3D" id="1.10.510.10">
    <property type="entry name" value="Transferase(Phosphotransferase) domain 1"/>
    <property type="match status" value="1"/>
</dbReference>
<evidence type="ECO:0000313" key="3">
    <source>
        <dbReference type="Proteomes" id="UP000077248"/>
    </source>
</evidence>
<accession>A0A177DDF4</accession>
<gene>
    <name evidence="2" type="ORF">CC77DRAFT_1064411</name>
</gene>
<dbReference type="SUPFAM" id="SSF52540">
    <property type="entry name" value="P-loop containing nucleoside triphosphate hydrolases"/>
    <property type="match status" value="1"/>
</dbReference>
<dbReference type="PANTHER" id="PTHR24359:SF1">
    <property type="entry name" value="INHIBITOR OF NUCLEAR FACTOR KAPPA-B KINASE EPSILON SUBUNIT HOMOLOG 1-RELATED"/>
    <property type="match status" value="1"/>
</dbReference>
<dbReference type="InterPro" id="IPR011009">
    <property type="entry name" value="Kinase-like_dom_sf"/>
</dbReference>
<evidence type="ECO:0000259" key="1">
    <source>
        <dbReference type="PROSITE" id="PS50011"/>
    </source>
</evidence>
<dbReference type="GO" id="GO:0004674">
    <property type="term" value="F:protein serine/threonine kinase activity"/>
    <property type="evidence" value="ECO:0007669"/>
    <property type="project" value="TreeGrafter"/>
</dbReference>